<dbReference type="Gene3D" id="1.10.10.1330">
    <property type="entry name" value="RNA polymerase sigma-54 factor, core-binding domain"/>
    <property type="match status" value="1"/>
</dbReference>
<dbReference type="GO" id="GO:0003677">
    <property type="term" value="F:DNA binding"/>
    <property type="evidence" value="ECO:0007669"/>
    <property type="project" value="InterPro"/>
</dbReference>
<proteinExistence type="predicted"/>
<evidence type="ECO:0000256" key="1">
    <source>
        <dbReference type="SAM" id="MobiDB-lite"/>
    </source>
</evidence>
<sequence length="260" mass="29562">DDTNDFRGSKKRNNSHSSANTTFPAHHNNISGHGAAGNVNMERRLTDVDNMLNTVSRNTTLRDHLREQLNFEVTDRTDYTIGLYLIDLVNEEGYLTENIETVAVQLGCKQTQIALVLSQLQHFDPPGVFARNLGECLKIQIRELDWLNPATEILLDNLKLLAERNFPALIKLCAISINEIKDIAEQIKTLNPKPGLTFHQELSQPLIPDVYTWRQRDGGWMAELNNSTLPNIVVNSHYHARVARMVKSKSEKHYLAEQLQ</sequence>
<dbReference type="InterPro" id="IPR007046">
    <property type="entry name" value="RNA_pol_sigma_54_core-bd"/>
</dbReference>
<gene>
    <name evidence="3" type="ORF">METZ01_LOCUS441049</name>
</gene>
<feature type="domain" description="RNA polymerase sigma factor 54 core-binding" evidence="2">
    <location>
        <begin position="52"/>
        <end position="238"/>
    </location>
</feature>
<feature type="region of interest" description="Disordered" evidence="1">
    <location>
        <begin position="1"/>
        <end position="36"/>
    </location>
</feature>
<dbReference type="GO" id="GO:0016987">
    <property type="term" value="F:sigma factor activity"/>
    <property type="evidence" value="ECO:0007669"/>
    <property type="project" value="InterPro"/>
</dbReference>
<dbReference type="InterPro" id="IPR038709">
    <property type="entry name" value="RpoN_core-bd_sf"/>
</dbReference>
<dbReference type="EMBL" id="UINC01179490">
    <property type="protein sequence ID" value="SVD88195.1"/>
    <property type="molecule type" value="Genomic_DNA"/>
</dbReference>
<protein>
    <recommendedName>
        <fullName evidence="2">RNA polymerase sigma factor 54 core-binding domain-containing protein</fullName>
    </recommendedName>
</protein>
<dbReference type="GO" id="GO:0001216">
    <property type="term" value="F:DNA-binding transcription activator activity"/>
    <property type="evidence" value="ECO:0007669"/>
    <property type="project" value="InterPro"/>
</dbReference>
<dbReference type="PANTHER" id="PTHR32248:SF4">
    <property type="entry name" value="RNA POLYMERASE SIGMA-54 FACTOR"/>
    <property type="match status" value="1"/>
</dbReference>
<reference evidence="3" key="1">
    <citation type="submission" date="2018-05" db="EMBL/GenBank/DDBJ databases">
        <authorList>
            <person name="Lanie J.A."/>
            <person name="Ng W.-L."/>
            <person name="Kazmierczak K.M."/>
            <person name="Andrzejewski T.M."/>
            <person name="Davidsen T.M."/>
            <person name="Wayne K.J."/>
            <person name="Tettelin H."/>
            <person name="Glass J.I."/>
            <person name="Rusch D."/>
            <person name="Podicherti R."/>
            <person name="Tsui H.-C.T."/>
            <person name="Winkler M.E."/>
        </authorList>
    </citation>
    <scope>NUCLEOTIDE SEQUENCE</scope>
</reference>
<feature type="compositionally biased region" description="Polar residues" evidence="1">
    <location>
        <begin position="15"/>
        <end position="31"/>
    </location>
</feature>
<evidence type="ECO:0000259" key="2">
    <source>
        <dbReference type="Pfam" id="PF04963"/>
    </source>
</evidence>
<organism evidence="3">
    <name type="scientific">marine metagenome</name>
    <dbReference type="NCBI Taxonomy" id="408172"/>
    <lineage>
        <taxon>unclassified sequences</taxon>
        <taxon>metagenomes</taxon>
        <taxon>ecological metagenomes</taxon>
    </lineage>
</organism>
<feature type="non-terminal residue" evidence="3">
    <location>
        <position position="1"/>
    </location>
</feature>
<accession>A0A382YZC8</accession>
<dbReference type="Pfam" id="PF04963">
    <property type="entry name" value="Sigma54_CBD"/>
    <property type="match status" value="1"/>
</dbReference>
<dbReference type="GO" id="GO:0006352">
    <property type="term" value="P:DNA-templated transcription initiation"/>
    <property type="evidence" value="ECO:0007669"/>
    <property type="project" value="InterPro"/>
</dbReference>
<dbReference type="PANTHER" id="PTHR32248">
    <property type="entry name" value="RNA POLYMERASE SIGMA-54 FACTOR"/>
    <property type="match status" value="1"/>
</dbReference>
<evidence type="ECO:0000313" key="3">
    <source>
        <dbReference type="EMBL" id="SVD88195.1"/>
    </source>
</evidence>
<feature type="non-terminal residue" evidence="3">
    <location>
        <position position="260"/>
    </location>
</feature>
<dbReference type="AlphaFoldDB" id="A0A382YZC8"/>
<name>A0A382YZC8_9ZZZZ</name>
<dbReference type="InterPro" id="IPR000394">
    <property type="entry name" value="RNA_pol_sigma_54"/>
</dbReference>